<dbReference type="GO" id="GO:0005886">
    <property type="term" value="C:plasma membrane"/>
    <property type="evidence" value="ECO:0007669"/>
    <property type="project" value="TreeGrafter"/>
</dbReference>
<evidence type="ECO:0000256" key="4">
    <source>
        <dbReference type="ARBA" id="ARBA00022801"/>
    </source>
</evidence>
<dbReference type="GO" id="GO:0004222">
    <property type="term" value="F:metalloendopeptidase activity"/>
    <property type="evidence" value="ECO:0007669"/>
    <property type="project" value="InterPro"/>
</dbReference>
<dbReference type="PRINTS" id="PR00786">
    <property type="entry name" value="NEPRILYSIN"/>
</dbReference>
<evidence type="ECO:0000259" key="7">
    <source>
        <dbReference type="Pfam" id="PF01431"/>
    </source>
</evidence>
<keyword evidence="5" id="KW-0862">Zinc</keyword>
<dbReference type="InterPro" id="IPR000718">
    <property type="entry name" value="Peptidase_M13"/>
</dbReference>
<evidence type="ECO:0000256" key="1">
    <source>
        <dbReference type="ARBA" id="ARBA00001947"/>
    </source>
</evidence>
<accession>A0A6C0CK01</accession>
<evidence type="ECO:0000256" key="3">
    <source>
        <dbReference type="ARBA" id="ARBA00022723"/>
    </source>
</evidence>
<dbReference type="Gene3D" id="1.10.1380.10">
    <property type="entry name" value="Neutral endopeptidase , domain2"/>
    <property type="match status" value="1"/>
</dbReference>
<comment type="cofactor">
    <cofactor evidence="1">
        <name>Zn(2+)</name>
        <dbReference type="ChEBI" id="CHEBI:29105"/>
    </cofactor>
</comment>
<dbReference type="SUPFAM" id="SSF55486">
    <property type="entry name" value="Metalloproteases ('zincins'), catalytic domain"/>
    <property type="match status" value="1"/>
</dbReference>
<dbReference type="Gene3D" id="3.40.390.10">
    <property type="entry name" value="Collagenase (Catalytic Domain)"/>
    <property type="match status" value="1"/>
</dbReference>
<dbReference type="GO" id="GO:0016485">
    <property type="term" value="P:protein processing"/>
    <property type="evidence" value="ECO:0007669"/>
    <property type="project" value="TreeGrafter"/>
</dbReference>
<evidence type="ECO:0000259" key="8">
    <source>
        <dbReference type="Pfam" id="PF05649"/>
    </source>
</evidence>
<keyword evidence="6" id="KW-0482">Metalloprotease</keyword>
<dbReference type="Pfam" id="PF01431">
    <property type="entry name" value="Peptidase_M13"/>
    <property type="match status" value="1"/>
</dbReference>
<evidence type="ECO:0008006" key="10">
    <source>
        <dbReference type="Google" id="ProtNLM"/>
    </source>
</evidence>
<dbReference type="Pfam" id="PF05649">
    <property type="entry name" value="Peptidase_M13_N"/>
    <property type="match status" value="1"/>
</dbReference>
<dbReference type="PANTHER" id="PTHR11733:SF241">
    <property type="entry name" value="GH26575P-RELATED"/>
    <property type="match status" value="1"/>
</dbReference>
<keyword evidence="3" id="KW-0479">Metal-binding</keyword>
<evidence type="ECO:0000256" key="6">
    <source>
        <dbReference type="ARBA" id="ARBA00023049"/>
    </source>
</evidence>
<dbReference type="AlphaFoldDB" id="A0A6C0CK01"/>
<feature type="domain" description="Peptidase M13 N-terminal" evidence="8">
    <location>
        <begin position="132"/>
        <end position="524"/>
    </location>
</feature>
<dbReference type="InterPro" id="IPR008753">
    <property type="entry name" value="Peptidase_M13_N"/>
</dbReference>
<evidence type="ECO:0000313" key="9">
    <source>
        <dbReference type="EMBL" id="QHT04527.1"/>
    </source>
</evidence>
<organism evidence="9">
    <name type="scientific">viral metagenome</name>
    <dbReference type="NCBI Taxonomy" id="1070528"/>
    <lineage>
        <taxon>unclassified sequences</taxon>
        <taxon>metagenomes</taxon>
        <taxon>organismal metagenomes</taxon>
    </lineage>
</organism>
<dbReference type="InterPro" id="IPR018497">
    <property type="entry name" value="Peptidase_M13_C"/>
</dbReference>
<dbReference type="GO" id="GO:0046872">
    <property type="term" value="F:metal ion binding"/>
    <property type="evidence" value="ECO:0007669"/>
    <property type="project" value="UniProtKB-KW"/>
</dbReference>
<dbReference type="PROSITE" id="PS51885">
    <property type="entry name" value="NEPRILYSIN"/>
    <property type="match status" value="1"/>
</dbReference>
<evidence type="ECO:0000256" key="2">
    <source>
        <dbReference type="ARBA" id="ARBA00022670"/>
    </source>
</evidence>
<keyword evidence="2" id="KW-0645">Protease</keyword>
<evidence type="ECO:0000256" key="5">
    <source>
        <dbReference type="ARBA" id="ARBA00022833"/>
    </source>
</evidence>
<reference evidence="9" key="1">
    <citation type="journal article" date="2020" name="Nature">
        <title>Giant virus diversity and host interactions through global metagenomics.</title>
        <authorList>
            <person name="Schulz F."/>
            <person name="Roux S."/>
            <person name="Paez-Espino D."/>
            <person name="Jungbluth S."/>
            <person name="Walsh D.A."/>
            <person name="Denef V.J."/>
            <person name="McMahon K.D."/>
            <person name="Konstantinidis K.T."/>
            <person name="Eloe-Fadrosh E.A."/>
            <person name="Kyrpides N.C."/>
            <person name="Woyke T."/>
        </authorList>
    </citation>
    <scope>NUCLEOTIDE SEQUENCE</scope>
    <source>
        <strain evidence="9">GVMAG-M-3300021185-45</strain>
    </source>
</reference>
<feature type="domain" description="Peptidase M13 C-terminal" evidence="7">
    <location>
        <begin position="594"/>
        <end position="792"/>
    </location>
</feature>
<dbReference type="InterPro" id="IPR042089">
    <property type="entry name" value="Peptidase_M13_dom_2"/>
</dbReference>
<keyword evidence="4" id="KW-0378">Hydrolase</keyword>
<protein>
    <recommendedName>
        <fullName evidence="10">Peptidase M13 C-terminal domain-containing protein</fullName>
    </recommendedName>
</protein>
<dbReference type="PANTHER" id="PTHR11733">
    <property type="entry name" value="ZINC METALLOPROTEASE FAMILY M13 NEPRILYSIN-RELATED"/>
    <property type="match status" value="1"/>
</dbReference>
<name>A0A6C0CK01_9ZZZZ</name>
<proteinExistence type="predicted"/>
<dbReference type="EMBL" id="MN739432">
    <property type="protein sequence ID" value="QHT04527.1"/>
    <property type="molecule type" value="Genomic_DNA"/>
</dbReference>
<dbReference type="InterPro" id="IPR024079">
    <property type="entry name" value="MetalloPept_cat_dom_sf"/>
</dbReference>
<dbReference type="CDD" id="cd08662">
    <property type="entry name" value="M13"/>
    <property type="match status" value="1"/>
</dbReference>
<sequence>MKKSIKKVSQIKRIKTHKKAKKRKINPLVIYTNKDNKMSKKETSKELEIKSEEIRFPLKNRKINPSTAIFKMAGEKFDNMRVQTNRPILERLFSQKNMELFKSLPSDSKDYSKYHSILVKQFDNLNKNKYSPREDYYTYVNYGWLKEETKLLKSSPKYYVEIDDFRVKQDDVYKELIGQLKEFIKENPNSKRAKGVEAIYKCIMNNTKTAARKAAYDLREDIDSIINNKSITDMLVFLNRDEVVSWQSPVVWYIMPDEKDNQTYRSHLSPPQLGIYDYFVYIEDPKDTPKQKQFKSKFKNEYLKFIKKVLKICIPDEAHLHDPMDVWNVECQLLDAMGCVKVKKEDPNYYNVVTKKQLEEDYGLDWTEFCIKQGYKKDKIPNKIIVSSLNSLKCIMELMKEKWTSKAWRTWYLFINYKQLIRFEWDWSEIYFDFYGKFVAGQPVRFPKELYPIFMLSVCYNTLLTELYVKENFNPIDTVYVYNLVSDLKEVFIRKLKRNTWLTDSTRRAAVKKLMKLEVVIGTPDSASAATKGQALQPDPNLEYIDDNPYHNLRLLSDWKRRRFIDLEGEQVIDIPEVDWNEFKLVGTQAYMVNAYYRPTSNSIYVPLAYLQKPFLDLENYGIEYNLAYMGWTLGHELSHSLDDMGSKFDENGNLNNWWTDVDRKKFQAKIDNVVKQYELVAAKDGIKFDATVGVGEDLADISGLSLVEEYLFIHQLINNQIPLVKALSLKQFYIFSTIQSRQKIFDKAIPAQLKQNPHPLEKYRCNCPLSRLQIFRELYEVKKGDGMWWENTDTIW</sequence>